<dbReference type="EMBL" id="SNYM01000004">
    <property type="protein sequence ID" value="TDQ49429.1"/>
    <property type="molecule type" value="Genomic_DNA"/>
</dbReference>
<gene>
    <name evidence="4" type="primary">lptD</name>
    <name evidence="7" type="ORF">EV696_104134</name>
</gene>
<dbReference type="InterPro" id="IPR050218">
    <property type="entry name" value="LptD"/>
</dbReference>
<dbReference type="GO" id="GO:1990351">
    <property type="term" value="C:transporter complex"/>
    <property type="evidence" value="ECO:0007669"/>
    <property type="project" value="TreeGrafter"/>
</dbReference>
<dbReference type="Pfam" id="PF03968">
    <property type="entry name" value="LptD_N"/>
    <property type="match status" value="1"/>
</dbReference>
<comment type="subunit">
    <text evidence="4">Component of the lipopolysaccharide transport and assembly complex. Interacts with LptE and LptA.</text>
</comment>
<dbReference type="Pfam" id="PF04453">
    <property type="entry name" value="LptD"/>
    <property type="match status" value="1"/>
</dbReference>
<evidence type="ECO:0000256" key="2">
    <source>
        <dbReference type="ARBA" id="ARBA00023136"/>
    </source>
</evidence>
<reference evidence="7 8" key="1">
    <citation type="submission" date="2019-03" db="EMBL/GenBank/DDBJ databases">
        <title>Genomic Encyclopedia of Type Strains, Phase IV (KMG-IV): sequencing the most valuable type-strain genomes for metagenomic binning, comparative biology and taxonomic classification.</title>
        <authorList>
            <person name="Goeker M."/>
        </authorList>
    </citation>
    <scope>NUCLEOTIDE SEQUENCE [LARGE SCALE GENOMIC DNA]</scope>
    <source>
        <strain evidence="7 8">DSM 103792</strain>
    </source>
</reference>
<evidence type="ECO:0000256" key="3">
    <source>
        <dbReference type="ARBA" id="ARBA00023237"/>
    </source>
</evidence>
<keyword evidence="3 4" id="KW-0998">Cell outer membrane</keyword>
<comment type="function">
    <text evidence="4">Together with LptE, is involved in the assembly of lipopolysaccharide (LPS) at the surface of the outer membrane.</text>
</comment>
<dbReference type="AlphaFoldDB" id="A0A4R6UU69"/>
<comment type="caution">
    <text evidence="4">Lacks conserved residue(s) required for the propagation of feature annotation.</text>
</comment>
<keyword evidence="1 4" id="KW-0732">Signal</keyword>
<dbReference type="Gene3D" id="2.60.450.10">
    <property type="entry name" value="Lipopolysaccharide (LPS) transport protein A like domain"/>
    <property type="match status" value="1"/>
</dbReference>
<comment type="caution">
    <text evidence="7">The sequence shown here is derived from an EMBL/GenBank/DDBJ whole genome shotgun (WGS) entry which is preliminary data.</text>
</comment>
<evidence type="ECO:0000259" key="6">
    <source>
        <dbReference type="Pfam" id="PF04453"/>
    </source>
</evidence>
<feature type="domain" description="Organic solvent tolerance-like N-terminal" evidence="5">
    <location>
        <begin position="40"/>
        <end position="169"/>
    </location>
</feature>
<protein>
    <recommendedName>
        <fullName evidence="4">LPS-assembly protein LptD</fullName>
    </recommendedName>
</protein>
<dbReference type="Proteomes" id="UP000295375">
    <property type="component" value="Unassembled WGS sequence"/>
</dbReference>
<feature type="domain" description="LptD C-terminal" evidence="6">
    <location>
        <begin position="279"/>
        <end position="644"/>
    </location>
</feature>
<dbReference type="InterPro" id="IPR020889">
    <property type="entry name" value="LipoPS_assembly_LptD"/>
</dbReference>
<evidence type="ECO:0000313" key="7">
    <source>
        <dbReference type="EMBL" id="TDQ49429.1"/>
    </source>
</evidence>
<accession>A0A4R6UU69</accession>
<sequence>MPVSFAAEPATDVGEQCPVVERRANTREPIDLSQTPVKAKADHSQMQGENIIELREKVRVRQDGRELSADYARINQEENRLKAEGNVVLSEPGIELKGSELDASLSGEDATLTDAQYRLTDQGVHGKASRFEAKDQTITLDDATFTSCPEGDTGWQLSADQMVLDQAEGWGESWNTVIKVADLPVFYVPWMTFPIDDRRRSGFLFPSIGYDADNGVDITTPYYLNLAPHYDATLSPRIIQRRGVMLGSEFRYLTDSHNGVLFGEYLPDDNLADDSIDPNRWSYQVEHRTQFNRHWYGLINAADVSDDLYFEDLGRNIDIANQNTVTRSGILGFQDRHWRISLEAFEADALQTTEINQPYSKLPDVRLSSRYPKFLGPLSFNLAGSVTSFSHDLKIQGDRVDMAPQLSLPLEWIWGFIIPSAKYRYTEYELEQTNQALDENQLTRETPIYSLDTGMFFERDAKLFGRPMVQTLEPRLYYLNVPFRAQSDIPLFDTTEPTASYSQLFRDNRFIGADRQGDADQLSVGISTRFLSADGGVEWARVSVAQAQYFADRQVQLNAADPVDTRSVSPYFLESTLRFSENWQLRGMTAWDGETETTVRSSVAVHYEPDERHIINLEHRMRNERDFRAEQAAVSFAWPIAGRWNLIGRYQHDLELDQGVDTLFGIEYEACCWGIRLVSRRYLNTELDVDGFPLPGGDDYKDKIYFQFVFKGLGGAGGSGLRTLLKESIEGYEDRLTPR</sequence>
<dbReference type="GO" id="GO:0043165">
    <property type="term" value="P:Gram-negative-bacterium-type cell outer membrane assembly"/>
    <property type="evidence" value="ECO:0007669"/>
    <property type="project" value="UniProtKB-UniRule"/>
</dbReference>
<dbReference type="InterPro" id="IPR007543">
    <property type="entry name" value="LptD_C"/>
</dbReference>
<evidence type="ECO:0000256" key="1">
    <source>
        <dbReference type="ARBA" id="ARBA00022729"/>
    </source>
</evidence>
<dbReference type="InterPro" id="IPR005653">
    <property type="entry name" value="OstA-like_N"/>
</dbReference>
<dbReference type="PANTHER" id="PTHR30189">
    <property type="entry name" value="LPS-ASSEMBLY PROTEIN"/>
    <property type="match status" value="1"/>
</dbReference>
<keyword evidence="8" id="KW-1185">Reference proteome</keyword>
<dbReference type="HAMAP" id="MF_01411">
    <property type="entry name" value="LPS_assembly_LptD"/>
    <property type="match status" value="1"/>
</dbReference>
<name>A0A4R6UU69_9GAMM</name>
<comment type="subcellular location">
    <subcellularLocation>
        <location evidence="4">Cell outer membrane</location>
    </subcellularLocation>
</comment>
<proteinExistence type="inferred from homology"/>
<organism evidence="7 8">
    <name type="scientific">Permianibacter aggregans</name>
    <dbReference type="NCBI Taxonomy" id="1510150"/>
    <lineage>
        <taxon>Bacteria</taxon>
        <taxon>Pseudomonadati</taxon>
        <taxon>Pseudomonadota</taxon>
        <taxon>Gammaproteobacteria</taxon>
        <taxon>Pseudomonadales</taxon>
        <taxon>Pseudomonadaceae</taxon>
        <taxon>Permianibacter</taxon>
    </lineage>
</organism>
<dbReference type="GO" id="GO:0015920">
    <property type="term" value="P:lipopolysaccharide transport"/>
    <property type="evidence" value="ECO:0007669"/>
    <property type="project" value="InterPro"/>
</dbReference>
<keyword evidence="2 4" id="KW-0472">Membrane</keyword>
<evidence type="ECO:0000259" key="5">
    <source>
        <dbReference type="Pfam" id="PF03968"/>
    </source>
</evidence>
<dbReference type="PANTHER" id="PTHR30189:SF1">
    <property type="entry name" value="LPS-ASSEMBLY PROTEIN LPTD"/>
    <property type="match status" value="1"/>
</dbReference>
<dbReference type="GO" id="GO:0009279">
    <property type="term" value="C:cell outer membrane"/>
    <property type="evidence" value="ECO:0007669"/>
    <property type="project" value="UniProtKB-SubCell"/>
</dbReference>
<evidence type="ECO:0000256" key="4">
    <source>
        <dbReference type="HAMAP-Rule" id="MF_01411"/>
    </source>
</evidence>
<evidence type="ECO:0000313" key="8">
    <source>
        <dbReference type="Proteomes" id="UP000295375"/>
    </source>
</evidence>
<comment type="similarity">
    <text evidence="4">Belongs to the LptD family.</text>
</comment>